<dbReference type="FunFam" id="1.10.287.130:FF:000008">
    <property type="entry name" value="Two-component sensor histidine kinase"/>
    <property type="match status" value="1"/>
</dbReference>
<dbReference type="Pfam" id="PF11808">
    <property type="entry name" value="PhoR"/>
    <property type="match status" value="1"/>
</dbReference>
<keyword evidence="16 18" id="KW-0472">Membrane</keyword>
<evidence type="ECO:0000256" key="10">
    <source>
        <dbReference type="ARBA" id="ARBA00022692"/>
    </source>
</evidence>
<dbReference type="InterPro" id="IPR035965">
    <property type="entry name" value="PAS-like_dom_sf"/>
</dbReference>
<dbReference type="InterPro" id="IPR003594">
    <property type="entry name" value="HATPase_dom"/>
</dbReference>
<dbReference type="InterPro" id="IPR050351">
    <property type="entry name" value="BphY/WalK/GraS-like"/>
</dbReference>
<protein>
    <recommendedName>
        <fullName evidence="4">Phosphate regulon sensor protein PhoR</fullName>
        <ecNumber evidence="3">2.7.13.3</ecNumber>
    </recommendedName>
</protein>
<keyword evidence="12" id="KW-0418">Kinase</keyword>
<keyword evidence="7" id="KW-0597">Phosphoprotein</keyword>
<comment type="function">
    <text evidence="17">Member of the two-component regulatory system PhoR/PhoB involved in the phosphate regulon genes expression. PhoR may function as a membrane-associated protein kinase that phosphorylates PhoB in response to environmental signals.</text>
</comment>
<comment type="caution">
    <text evidence="20">The sequence shown here is derived from an EMBL/GenBank/DDBJ whole genome shotgun (WGS) entry which is preliminary data.</text>
</comment>
<feature type="transmembrane region" description="Helical" evidence="18">
    <location>
        <begin position="7"/>
        <end position="26"/>
    </location>
</feature>
<evidence type="ECO:0000256" key="6">
    <source>
        <dbReference type="ARBA" id="ARBA00022475"/>
    </source>
</evidence>
<dbReference type="Gene3D" id="3.30.450.20">
    <property type="entry name" value="PAS domain"/>
    <property type="match status" value="1"/>
</dbReference>
<keyword evidence="8" id="KW-0592">Phosphate transport</keyword>
<evidence type="ECO:0000256" key="4">
    <source>
        <dbReference type="ARBA" id="ARBA00019665"/>
    </source>
</evidence>
<comment type="catalytic activity">
    <reaction evidence="1">
        <text>ATP + protein L-histidine = ADP + protein N-phospho-L-histidine.</text>
        <dbReference type="EC" id="2.7.13.3"/>
    </reaction>
</comment>
<evidence type="ECO:0000256" key="13">
    <source>
        <dbReference type="ARBA" id="ARBA00022840"/>
    </source>
</evidence>
<evidence type="ECO:0000256" key="5">
    <source>
        <dbReference type="ARBA" id="ARBA00022448"/>
    </source>
</evidence>
<dbReference type="GO" id="GO:0006355">
    <property type="term" value="P:regulation of DNA-templated transcription"/>
    <property type="evidence" value="ECO:0007669"/>
    <property type="project" value="InterPro"/>
</dbReference>
<dbReference type="PANTHER" id="PTHR45453">
    <property type="entry name" value="PHOSPHATE REGULON SENSOR PROTEIN PHOR"/>
    <property type="match status" value="1"/>
</dbReference>
<gene>
    <name evidence="20" type="primary">phoR_14</name>
    <name evidence="20" type="ORF">GALL_186160</name>
</gene>
<dbReference type="GO" id="GO:0004721">
    <property type="term" value="F:phosphoprotein phosphatase activity"/>
    <property type="evidence" value="ECO:0007669"/>
    <property type="project" value="InterPro"/>
</dbReference>
<dbReference type="InterPro" id="IPR036890">
    <property type="entry name" value="HATPase_C_sf"/>
</dbReference>
<dbReference type="PANTHER" id="PTHR45453:SF1">
    <property type="entry name" value="PHOSPHATE REGULON SENSOR PROTEIN PHOR"/>
    <property type="match status" value="1"/>
</dbReference>
<evidence type="ECO:0000256" key="17">
    <source>
        <dbReference type="ARBA" id="ARBA00025207"/>
    </source>
</evidence>
<keyword evidence="15" id="KW-0902">Two-component regulatory system</keyword>
<dbReference type="PROSITE" id="PS50109">
    <property type="entry name" value="HIS_KIN"/>
    <property type="match status" value="1"/>
</dbReference>
<dbReference type="SMART" id="SM00388">
    <property type="entry name" value="HisKA"/>
    <property type="match status" value="1"/>
</dbReference>
<keyword evidence="6" id="KW-1003">Cell membrane</keyword>
<keyword evidence="9 20" id="KW-0808">Transferase</keyword>
<dbReference type="Pfam" id="PF00512">
    <property type="entry name" value="HisKA"/>
    <property type="match status" value="1"/>
</dbReference>
<sequence length="438" mass="49533">MQDIRWNAFWLSLTLTVICLIIWASYSANVALFVFSAVVSIYLARHLYWLHQLSKWLKKPVLNHIPSGSGIWGDIFASLYQEHRRHSQNQTQLSSALGRFRHAASALPDGVVVLNSNNEIEWCNPPAEIKLGLNLKQDENQPINYLVRHSDFLNYLQAQEYSDPIKLKSWRNSEVTLEIQLIPFGTKQKLLICRDVTQLERIEAMRRDFIANVSHELRTPLTVVGGFIETLMDVEGAVPESTRSYFNMMLDQTTRMRHLIDDLLTLSHIESNVQAPDDAEIQMSALINMMINDAKVLSQGKHKINAEIDANVNLIGAMGELQSAMSNLISNAIRYTPDGGEIHISWGIHNKNAIFSVKDNGIGIDQQHIDRLTERFYRVDRGRSRETGGTGLGLSIVKHILTRHQARLEITSELGVGSTFSEIFPSARIVQKQPDASE</sequence>
<dbReference type="FunFam" id="3.30.565.10:FF:000032">
    <property type="entry name" value="Phosphate regulon sensor histidine kinase PhoR"/>
    <property type="match status" value="1"/>
</dbReference>
<dbReference type="InterPro" id="IPR000014">
    <property type="entry name" value="PAS"/>
</dbReference>
<dbReference type="InterPro" id="IPR021766">
    <property type="entry name" value="PhoR_N"/>
</dbReference>
<evidence type="ECO:0000256" key="14">
    <source>
        <dbReference type="ARBA" id="ARBA00022989"/>
    </source>
</evidence>
<evidence type="ECO:0000256" key="2">
    <source>
        <dbReference type="ARBA" id="ARBA00004236"/>
    </source>
</evidence>
<reference evidence="20" key="1">
    <citation type="submission" date="2016-10" db="EMBL/GenBank/DDBJ databases">
        <title>Sequence of Gallionella enrichment culture.</title>
        <authorList>
            <person name="Poehlein A."/>
            <person name="Muehling M."/>
            <person name="Daniel R."/>
        </authorList>
    </citation>
    <scope>NUCLEOTIDE SEQUENCE</scope>
</reference>
<dbReference type="PRINTS" id="PR00344">
    <property type="entry name" value="BCTRLSENSOR"/>
</dbReference>
<evidence type="ECO:0000256" key="7">
    <source>
        <dbReference type="ARBA" id="ARBA00022553"/>
    </source>
</evidence>
<proteinExistence type="predicted"/>
<dbReference type="AlphaFoldDB" id="A0A1J5SCD1"/>
<dbReference type="GO" id="GO:0005886">
    <property type="term" value="C:plasma membrane"/>
    <property type="evidence" value="ECO:0007669"/>
    <property type="project" value="UniProtKB-SubCell"/>
</dbReference>
<feature type="transmembrane region" description="Helical" evidence="18">
    <location>
        <begin position="32"/>
        <end position="50"/>
    </location>
</feature>
<dbReference type="Pfam" id="PF02518">
    <property type="entry name" value="HATPase_c"/>
    <property type="match status" value="1"/>
</dbReference>
<dbReference type="SUPFAM" id="SSF47384">
    <property type="entry name" value="Homodimeric domain of signal transducing histidine kinase"/>
    <property type="match status" value="1"/>
</dbReference>
<name>A0A1J5SCD1_9ZZZZ</name>
<keyword evidence="14 18" id="KW-1133">Transmembrane helix</keyword>
<dbReference type="InterPro" id="IPR036097">
    <property type="entry name" value="HisK_dim/P_sf"/>
</dbReference>
<dbReference type="SMART" id="SM00091">
    <property type="entry name" value="PAS"/>
    <property type="match status" value="1"/>
</dbReference>
<dbReference type="Gene3D" id="1.10.287.130">
    <property type="match status" value="1"/>
</dbReference>
<evidence type="ECO:0000256" key="15">
    <source>
        <dbReference type="ARBA" id="ARBA00023012"/>
    </source>
</evidence>
<dbReference type="Gene3D" id="3.30.565.10">
    <property type="entry name" value="Histidine kinase-like ATPase, C-terminal domain"/>
    <property type="match status" value="1"/>
</dbReference>
<dbReference type="InterPro" id="IPR005467">
    <property type="entry name" value="His_kinase_dom"/>
</dbReference>
<dbReference type="GO" id="GO:0005524">
    <property type="term" value="F:ATP binding"/>
    <property type="evidence" value="ECO:0007669"/>
    <property type="project" value="UniProtKB-KW"/>
</dbReference>
<dbReference type="InterPro" id="IPR004358">
    <property type="entry name" value="Sig_transdc_His_kin-like_C"/>
</dbReference>
<comment type="subcellular location">
    <subcellularLocation>
        <location evidence="2">Cell membrane</location>
    </subcellularLocation>
</comment>
<dbReference type="GO" id="GO:0000155">
    <property type="term" value="F:phosphorelay sensor kinase activity"/>
    <property type="evidence" value="ECO:0007669"/>
    <property type="project" value="InterPro"/>
</dbReference>
<keyword evidence="10 18" id="KW-0812">Transmembrane</keyword>
<evidence type="ECO:0000313" key="20">
    <source>
        <dbReference type="EMBL" id="OIQ99379.1"/>
    </source>
</evidence>
<evidence type="ECO:0000256" key="1">
    <source>
        <dbReference type="ARBA" id="ARBA00000085"/>
    </source>
</evidence>
<evidence type="ECO:0000256" key="11">
    <source>
        <dbReference type="ARBA" id="ARBA00022741"/>
    </source>
</evidence>
<keyword evidence="13" id="KW-0067">ATP-binding</keyword>
<keyword evidence="11" id="KW-0547">Nucleotide-binding</keyword>
<evidence type="ECO:0000256" key="3">
    <source>
        <dbReference type="ARBA" id="ARBA00012438"/>
    </source>
</evidence>
<evidence type="ECO:0000256" key="12">
    <source>
        <dbReference type="ARBA" id="ARBA00022777"/>
    </source>
</evidence>
<dbReference type="EMBL" id="MLJW01000107">
    <property type="protein sequence ID" value="OIQ99379.1"/>
    <property type="molecule type" value="Genomic_DNA"/>
</dbReference>
<dbReference type="GO" id="GO:0016036">
    <property type="term" value="P:cellular response to phosphate starvation"/>
    <property type="evidence" value="ECO:0007669"/>
    <property type="project" value="TreeGrafter"/>
</dbReference>
<organism evidence="20">
    <name type="scientific">mine drainage metagenome</name>
    <dbReference type="NCBI Taxonomy" id="410659"/>
    <lineage>
        <taxon>unclassified sequences</taxon>
        <taxon>metagenomes</taxon>
        <taxon>ecological metagenomes</taxon>
    </lineage>
</organism>
<dbReference type="InterPro" id="IPR013767">
    <property type="entry name" value="PAS_fold"/>
</dbReference>
<dbReference type="Pfam" id="PF00989">
    <property type="entry name" value="PAS"/>
    <property type="match status" value="1"/>
</dbReference>
<dbReference type="SUPFAM" id="SSF55874">
    <property type="entry name" value="ATPase domain of HSP90 chaperone/DNA topoisomerase II/histidine kinase"/>
    <property type="match status" value="1"/>
</dbReference>
<dbReference type="SUPFAM" id="SSF55785">
    <property type="entry name" value="PYP-like sensor domain (PAS domain)"/>
    <property type="match status" value="1"/>
</dbReference>
<feature type="domain" description="Histidine kinase" evidence="19">
    <location>
        <begin position="212"/>
        <end position="428"/>
    </location>
</feature>
<accession>A0A1J5SCD1</accession>
<dbReference type="GO" id="GO:0006817">
    <property type="term" value="P:phosphate ion transport"/>
    <property type="evidence" value="ECO:0007669"/>
    <property type="project" value="UniProtKB-KW"/>
</dbReference>
<dbReference type="NCBIfam" id="NF008235">
    <property type="entry name" value="PRK11006.1"/>
    <property type="match status" value="1"/>
</dbReference>
<evidence type="ECO:0000259" key="19">
    <source>
        <dbReference type="PROSITE" id="PS50109"/>
    </source>
</evidence>
<dbReference type="CDD" id="cd00130">
    <property type="entry name" value="PAS"/>
    <property type="match status" value="1"/>
</dbReference>
<evidence type="ECO:0000256" key="8">
    <source>
        <dbReference type="ARBA" id="ARBA00022592"/>
    </source>
</evidence>
<dbReference type="NCBIfam" id="TIGR02966">
    <property type="entry name" value="phoR_proteo"/>
    <property type="match status" value="1"/>
</dbReference>
<dbReference type="InterPro" id="IPR014310">
    <property type="entry name" value="Sig_transdc_His_kinase_PhoR"/>
</dbReference>
<keyword evidence="5" id="KW-0813">Transport</keyword>
<dbReference type="EC" id="2.7.13.3" evidence="3"/>
<evidence type="ECO:0000256" key="9">
    <source>
        <dbReference type="ARBA" id="ARBA00022679"/>
    </source>
</evidence>
<evidence type="ECO:0000256" key="18">
    <source>
        <dbReference type="SAM" id="Phobius"/>
    </source>
</evidence>
<dbReference type="InterPro" id="IPR003661">
    <property type="entry name" value="HisK_dim/P_dom"/>
</dbReference>
<evidence type="ECO:0000256" key="16">
    <source>
        <dbReference type="ARBA" id="ARBA00023136"/>
    </source>
</evidence>
<dbReference type="SMART" id="SM00387">
    <property type="entry name" value="HATPase_c"/>
    <property type="match status" value="1"/>
</dbReference>
<dbReference type="CDD" id="cd00082">
    <property type="entry name" value="HisKA"/>
    <property type="match status" value="1"/>
</dbReference>